<sequence length="109" mass="12542">EPDNRFVIMNSGDEMTVKFSNSDILTLQKGWVRDYLLYSDGWLKDGDMNTARGQTVAPLPFHALEAYPYGPEQKTLDEGAYREYLMQYNTRRVTGDVFREKLSVPPSNN</sequence>
<dbReference type="EMBL" id="UINC01098011">
    <property type="protein sequence ID" value="SVC56190.1"/>
    <property type="molecule type" value="Genomic_DNA"/>
</dbReference>
<dbReference type="AlphaFoldDB" id="A0A382N607"/>
<proteinExistence type="predicted"/>
<accession>A0A382N607</accession>
<protein>
    <submittedName>
        <fullName evidence="1">Uncharacterized protein</fullName>
    </submittedName>
</protein>
<feature type="non-terminal residue" evidence="1">
    <location>
        <position position="1"/>
    </location>
</feature>
<name>A0A382N607_9ZZZZ</name>
<organism evidence="1">
    <name type="scientific">marine metagenome</name>
    <dbReference type="NCBI Taxonomy" id="408172"/>
    <lineage>
        <taxon>unclassified sequences</taxon>
        <taxon>metagenomes</taxon>
        <taxon>ecological metagenomes</taxon>
    </lineage>
</organism>
<reference evidence="1" key="1">
    <citation type="submission" date="2018-05" db="EMBL/GenBank/DDBJ databases">
        <authorList>
            <person name="Lanie J.A."/>
            <person name="Ng W.-L."/>
            <person name="Kazmierczak K.M."/>
            <person name="Andrzejewski T.M."/>
            <person name="Davidsen T.M."/>
            <person name="Wayne K.J."/>
            <person name="Tettelin H."/>
            <person name="Glass J.I."/>
            <person name="Rusch D."/>
            <person name="Podicherti R."/>
            <person name="Tsui H.-C.T."/>
            <person name="Winkler M.E."/>
        </authorList>
    </citation>
    <scope>NUCLEOTIDE SEQUENCE</scope>
</reference>
<evidence type="ECO:0000313" key="1">
    <source>
        <dbReference type="EMBL" id="SVC56190.1"/>
    </source>
</evidence>
<gene>
    <name evidence="1" type="ORF">METZ01_LOCUS309044</name>
</gene>